<dbReference type="Proteomes" id="UP000504637">
    <property type="component" value="Unplaced"/>
</dbReference>
<sequence>MGLHNVLVADENHAKMNAVIDRELCASAPFLAAYDCIDALFRMGAPNGHGPGYPRADELRTAFWSAIPKWQTHQQSDAAKNFIEWFHFARKMKPEYCSRQLPKSEKMEFWGENIRVVEAMLANYGAE</sequence>
<dbReference type="RefSeq" id="XP_033463652.1">
    <property type="nucleotide sequence ID" value="XM_033608354.1"/>
</dbReference>
<evidence type="ECO:0000313" key="1">
    <source>
        <dbReference type="Proteomes" id="UP000504637"/>
    </source>
</evidence>
<keyword evidence="1" id="KW-1185">Reference proteome</keyword>
<dbReference type="AlphaFoldDB" id="A0A6J3MF34"/>
<organism evidence="2">
    <name type="scientific">Dissoconium aciculare CBS 342.82</name>
    <dbReference type="NCBI Taxonomy" id="1314786"/>
    <lineage>
        <taxon>Eukaryota</taxon>
        <taxon>Fungi</taxon>
        <taxon>Dikarya</taxon>
        <taxon>Ascomycota</taxon>
        <taxon>Pezizomycotina</taxon>
        <taxon>Dothideomycetes</taxon>
        <taxon>Dothideomycetidae</taxon>
        <taxon>Mycosphaerellales</taxon>
        <taxon>Dissoconiaceae</taxon>
        <taxon>Dissoconium</taxon>
    </lineage>
</organism>
<accession>A0A6J3MF34</accession>
<reference evidence="2" key="1">
    <citation type="submission" date="2020-01" db="EMBL/GenBank/DDBJ databases">
        <authorList>
            <consortium name="DOE Joint Genome Institute"/>
            <person name="Haridas S."/>
            <person name="Albert R."/>
            <person name="Binder M."/>
            <person name="Bloem J."/>
            <person name="Labutti K."/>
            <person name="Salamov A."/>
            <person name="Andreopoulos B."/>
            <person name="Baker S.E."/>
            <person name="Barry K."/>
            <person name="Bills G."/>
            <person name="Bluhm B.H."/>
            <person name="Cannon C."/>
            <person name="Castanera R."/>
            <person name="Culley D.E."/>
            <person name="Daum C."/>
            <person name="Ezra D."/>
            <person name="Gonzalez J.B."/>
            <person name="Henrissat B."/>
            <person name="Kuo A."/>
            <person name="Liang C."/>
            <person name="Lipzen A."/>
            <person name="Lutzoni F."/>
            <person name="Magnuson J."/>
            <person name="Mondo S."/>
            <person name="Nolan M."/>
            <person name="Ohm R."/>
            <person name="Pangilinan J."/>
            <person name="Park H.-J."/>
            <person name="Ramirez L."/>
            <person name="Alfaro M."/>
            <person name="Sun H."/>
            <person name="Tritt A."/>
            <person name="Yoshinaga Y."/>
            <person name="Zwiers L.-H."/>
            <person name="Turgeon B.G."/>
            <person name="Goodwin S.B."/>
            <person name="Spatafora J.W."/>
            <person name="Crous P.W."/>
            <person name="Grigoriev I.V."/>
        </authorList>
    </citation>
    <scope>NUCLEOTIDE SEQUENCE</scope>
    <source>
        <strain evidence="2">CBS 342.82</strain>
    </source>
</reference>
<protein>
    <submittedName>
        <fullName evidence="2">Uncharacterized protein</fullName>
    </submittedName>
</protein>
<name>A0A6J3MF34_9PEZI</name>
<reference evidence="2" key="3">
    <citation type="submission" date="2025-08" db="UniProtKB">
        <authorList>
            <consortium name="RefSeq"/>
        </authorList>
    </citation>
    <scope>IDENTIFICATION</scope>
    <source>
        <strain evidence="2">CBS 342.82</strain>
    </source>
</reference>
<proteinExistence type="predicted"/>
<dbReference type="GeneID" id="54366154"/>
<dbReference type="OrthoDB" id="3730767at2759"/>
<gene>
    <name evidence="2" type="ORF">K489DRAFT_428959</name>
</gene>
<reference evidence="2" key="2">
    <citation type="submission" date="2020-04" db="EMBL/GenBank/DDBJ databases">
        <authorList>
            <consortium name="NCBI Genome Project"/>
        </authorList>
    </citation>
    <scope>NUCLEOTIDE SEQUENCE</scope>
    <source>
        <strain evidence="2">CBS 342.82</strain>
    </source>
</reference>
<evidence type="ECO:0000313" key="2">
    <source>
        <dbReference type="RefSeq" id="XP_033463652.1"/>
    </source>
</evidence>